<dbReference type="Proteomes" id="UP000092600">
    <property type="component" value="Unassembled WGS sequence"/>
</dbReference>
<dbReference type="EMBL" id="LSRQ01000776">
    <property type="protein sequence ID" value="OAY80942.1"/>
    <property type="molecule type" value="Genomic_DNA"/>
</dbReference>
<proteinExistence type="predicted"/>
<dbReference type="STRING" id="4615.A0A199VUM8"/>
<sequence length="114" mass="12407">MSQVNFLSKLVALRPGKTVQKMISDVMHGKEEGADNLETGDDEVSDGRQKNLSGVAGRGSVTGRRPRPVRPGMFLETVSKVLGGIYAGNVSGITAQHLEWVHQKTLEILQEMAY</sequence>
<evidence type="ECO:0000313" key="3">
    <source>
        <dbReference type="Proteomes" id="UP000092600"/>
    </source>
</evidence>
<dbReference type="PANTHER" id="PTHR37262:SF1">
    <property type="entry name" value="PROTEIN PEP-RELATED DEVELOPMENT ARRESTED 1, CHLOROPLASTIC"/>
    <property type="match status" value="1"/>
</dbReference>
<protein>
    <submittedName>
        <fullName evidence="2">Uncharacterized protein</fullName>
    </submittedName>
</protein>
<organism evidence="2 3">
    <name type="scientific">Ananas comosus</name>
    <name type="common">Pineapple</name>
    <name type="synonym">Ananas ananas</name>
    <dbReference type="NCBI Taxonomy" id="4615"/>
    <lineage>
        <taxon>Eukaryota</taxon>
        <taxon>Viridiplantae</taxon>
        <taxon>Streptophyta</taxon>
        <taxon>Embryophyta</taxon>
        <taxon>Tracheophyta</taxon>
        <taxon>Spermatophyta</taxon>
        <taxon>Magnoliopsida</taxon>
        <taxon>Liliopsida</taxon>
        <taxon>Poales</taxon>
        <taxon>Bromeliaceae</taxon>
        <taxon>Bromelioideae</taxon>
        <taxon>Ananas</taxon>
    </lineage>
</organism>
<accession>A0A199VUM8</accession>
<name>A0A199VUM8_ANACO</name>
<reference evidence="2 3" key="1">
    <citation type="journal article" date="2016" name="DNA Res.">
        <title>The draft genome of MD-2 pineapple using hybrid error correction of long reads.</title>
        <authorList>
            <person name="Redwan R.M."/>
            <person name="Saidin A."/>
            <person name="Kumar S.V."/>
        </authorList>
    </citation>
    <scope>NUCLEOTIDE SEQUENCE [LARGE SCALE GENOMIC DNA]</scope>
    <source>
        <strain evidence="3">cv. MD2</strain>
        <tissue evidence="2">Leaf</tissue>
    </source>
</reference>
<feature type="compositionally biased region" description="Acidic residues" evidence="1">
    <location>
        <begin position="34"/>
        <end position="44"/>
    </location>
</feature>
<dbReference type="PANTHER" id="PTHR37262">
    <property type="entry name" value="PROTEIN PEP-RELATED DEVELOPMENT ARRESTED 1, CHLOROPLASTIC"/>
    <property type="match status" value="1"/>
</dbReference>
<evidence type="ECO:0000256" key="1">
    <source>
        <dbReference type="SAM" id="MobiDB-lite"/>
    </source>
</evidence>
<feature type="region of interest" description="Disordered" evidence="1">
    <location>
        <begin position="28"/>
        <end position="70"/>
    </location>
</feature>
<dbReference type="GO" id="GO:0006355">
    <property type="term" value="P:regulation of DNA-templated transcription"/>
    <property type="evidence" value="ECO:0007669"/>
    <property type="project" value="InterPro"/>
</dbReference>
<dbReference type="AlphaFoldDB" id="A0A199VUM8"/>
<comment type="caution">
    <text evidence="2">The sequence shown here is derived from an EMBL/GenBank/DDBJ whole genome shotgun (WGS) entry which is preliminary data.</text>
</comment>
<gene>
    <name evidence="2" type="ORF">ACMD2_15788</name>
</gene>
<dbReference type="GO" id="GO:0042644">
    <property type="term" value="C:chloroplast nucleoid"/>
    <property type="evidence" value="ECO:0007669"/>
    <property type="project" value="InterPro"/>
</dbReference>
<dbReference type="InterPro" id="IPR038961">
    <property type="entry name" value="PRDA1"/>
</dbReference>
<evidence type="ECO:0000313" key="2">
    <source>
        <dbReference type="EMBL" id="OAY80942.1"/>
    </source>
</evidence>